<dbReference type="HAMAP" id="MF_00320">
    <property type="entry name" value="RNApol_arch_Rpo3"/>
    <property type="match status" value="1"/>
</dbReference>
<dbReference type="Pfam" id="PF00076">
    <property type="entry name" value="RRM_1"/>
    <property type="match status" value="16"/>
</dbReference>
<dbReference type="GO" id="GO:0003723">
    <property type="term" value="F:RNA binding"/>
    <property type="evidence" value="ECO:0000318"/>
    <property type="project" value="GO_Central"/>
</dbReference>
<gene>
    <name evidence="9" type="ORF">MARPO_0084s0037</name>
</gene>
<dbReference type="InterPro" id="IPR022842">
    <property type="entry name" value="RNAP_Rpo3/Rpb3/RPAC1"/>
</dbReference>
<feature type="domain" description="RRM" evidence="8">
    <location>
        <begin position="382"/>
        <end position="463"/>
    </location>
</feature>
<keyword evidence="1" id="KW-0240">DNA-directed RNA polymerase</keyword>
<feature type="domain" description="RRM" evidence="8">
    <location>
        <begin position="688"/>
        <end position="768"/>
    </location>
</feature>
<dbReference type="GO" id="GO:0003677">
    <property type="term" value="F:DNA binding"/>
    <property type="evidence" value="ECO:0007669"/>
    <property type="project" value="InterPro"/>
</dbReference>
<dbReference type="Gramene" id="Mp5g17900.1">
    <property type="protein sequence ID" value="Mp5g17900.1.cds"/>
    <property type="gene ID" value="Mp5g17900"/>
</dbReference>
<dbReference type="EMBL" id="KZ772756">
    <property type="protein sequence ID" value="PTQ33948.1"/>
    <property type="molecule type" value="Genomic_DNA"/>
</dbReference>
<feature type="domain" description="RRM" evidence="8">
    <location>
        <begin position="823"/>
        <end position="903"/>
    </location>
</feature>
<dbReference type="GO" id="GO:0000428">
    <property type="term" value="C:DNA-directed RNA polymerase complex"/>
    <property type="evidence" value="ECO:0007669"/>
    <property type="project" value="UniProtKB-KW"/>
</dbReference>
<feature type="domain" description="RRM" evidence="8">
    <location>
        <begin position="1910"/>
        <end position="1991"/>
    </location>
</feature>
<keyword evidence="2" id="KW-0677">Repeat</keyword>
<dbReference type="Pfam" id="PF01000">
    <property type="entry name" value="RNA_pol_A_bac"/>
    <property type="match status" value="1"/>
</dbReference>
<feature type="region of interest" description="Disordered" evidence="7">
    <location>
        <begin position="1660"/>
        <end position="1682"/>
    </location>
</feature>
<feature type="domain" description="RRM" evidence="8">
    <location>
        <begin position="1788"/>
        <end position="1869"/>
    </location>
</feature>
<keyword evidence="10" id="KW-1185">Reference proteome</keyword>
<sequence>MDSEQENVFVNGFGEPKQDELSYQRKSEIRVRELKDDYLKLELRGTDPSVANALRRIMLAEVPTLAIDLVFIEVNTSVLDDEFLAHRLGLIPIFSEKVAKDLLFPQECSDCEWENGCEQCSISFTLDVKCESAQNLIVTSHDLTSSNVEVYPVFSKRKAIERPNGLGEDDFEAMEEDEHDVDDGKKEQGILIAKLRRGQQIKLRAIARKGIGKFHAKWSPVATVSMFYEPEIIINETLMKTLTLKQKGEWIASNPTQVFMIDPATEEVKVINAEAYTYDEGILKKAEVMGKSGLVEIVRREDIVIFTVESTGAIPASSVFFNALEILQSKLTAVRDPAERDLTENEEEIMIRVEYAKAAKMKEKRTKAANERKAAEKGDPEKTVFVKGFDKTLGEVVIRDRLREHFAACGAIISVRVPTDKDSQEIKGFAYIAFRDREGLEKALDLNDSEFDGQTLVVNEAGQPGGGGAGGGGNRGDPEKTVFVKGFDKSLDEDTIKDILRTHFEGCNIVKIRVPIDKDSGGVKGMAFVEFEDMESLYKATELNQVEKNDITLTINAAGQVGGGGGGGYGGDGGGGGRGRGDQEKTVFVKGFDKYQDEEAVRSSLTEHFTDCDIVNIRIPTDKETGEIKGIAFVEFRDFESFNKAVELNGVDKDGQTLTVNAAGGGGGGGVTTYGGGGGGRNRGDSEKTVFVKGFDKSLEEDEIRTILTAHFSECDIASIRVVTDKDSGERRGFAYVEFSDMDSMSKALDLDRKDVNGQTLVVNPSGQGGGGGGGGFAGGGYGDGSGGGYEGGESGDGGGGGYNGTFGGFGGGGGRTRGDPDKTAFVRGFNKFDSEESIRSSLMSLFSECDIVNVRIPTDRDTSSIKGMAYVEFRDVESMNKALQFDGQDFNGQTLVVNPSVGGGGGGGGGGGRSRGDPEKTAFVKGFDKEQPEDLVKSSIMEHLSGCDIITIRLPKDKETGEIKGIAFVEFSDFESMSKATSLDGVNVNGQSWRINASGQGSAGGFGGGNRGNPEKTVFVKGFDKYQAENSIRTALEEHFSGCDIVKIRIPTGKDSTEVRGFAFIEFGDMESLAKALSLDGEDVNGQVLVVNASVQGGGGFGGRGGGGGGGGGGGAGAGTRDSEKTAFVKGFDKSQTEDSIRTTLKEHFSDCDIVNMRIPTDKDSGDLKGIAFIEFGDMDSMAKALERDGQEVNGQTLVVNSSSQGGGFGGGGRGDYDKTVFVKGFDKSDDENSTREGLTDLFSSCGEVTSIRLPTDRESGGLKGFAYVKFAERDSFVKALELNNTEFKGRSLVVNEAGQRGNGGESTYQSAPASAYSSGGFNWDLSVGGGDGGGFSWGGSTVGYDGGSSFGGGGGHEDGGFVGGSSFGGGARGRGDPEKTAFVKGFDRDQDEETIRDTLKKHFMDCGVSNVRIPTDRDSGAIKGIAFLEFYDKEGLARALELDGQECDGRALVVNQSGSTGTGGTGGGTFSGIGSSRGRGDPEKTAFVRGFDKYQGEDSIRNCLKEHFSGCDIVSIRIPTDKDSGEVKGIAFVEFSDFSSMSRALDMDGVDVKGQTLVVNPSTQGVGGFGAGHRGRGDPEKSVFVRGFDKNDAEDAIRENMKLHFASCGEVVSVRIPTDRDTGEIKGIAFVEFSDVSSALKAIDMNGEEFNNRSLAVSAAGQPPGAGGGSSFGGSRSRSDTDKTAFVKGFDRAKSSETIRRLLTSLFADCGEIVNVRVPTERDSGDLKGIAFVEFSERESLLNALQKDGSELEGYALVVNEAGGGGVFGLGGPFGGSRGSRGDSDKTVFVKGFDRSHSPETIQRMLRGHFEKCGEVANIRVPIDRDSGNTKGIAFVEFSDRISFLSALQKDGLDLDGCVLTVNEAGQSAGEKVGRFGAGDGLIGSSFGGSGGFSVNISGRGGRGDNDKTAFVKGFERSMKEDSLREGLRNHFAGCGEIVNIRIPTDRDSGGIKGFAYVEFTDLESLAKALQLNGSSFEGRHLVVNEAGQPSAGGAGGAFGAGSRGDQSKSERSVFVKGFDRSLNEELTRKALIKHFASCGAISDIRIPTDRDSGDIKGIAFVEFKDEASLAKALQLDGSELNGRFLLVNEAGHGQRAEGHDAGGSRHGTVMDIDGGFGWDTPLPPAEDEMIDSTDPSFFTW</sequence>
<feature type="region of interest" description="Disordered" evidence="7">
    <location>
        <begin position="901"/>
        <end position="921"/>
    </location>
</feature>
<dbReference type="InterPro" id="IPR001514">
    <property type="entry name" value="DNA-dir_RNA_pol_30-40kDasu_CS"/>
</dbReference>
<feature type="domain" description="RRM" evidence="8">
    <location>
        <begin position="921"/>
        <end position="1001"/>
    </location>
</feature>
<dbReference type="GO" id="GO:0046983">
    <property type="term" value="F:protein dimerization activity"/>
    <property type="evidence" value="ECO:0007669"/>
    <property type="project" value="InterPro"/>
</dbReference>
<dbReference type="SUPFAM" id="SSF56553">
    <property type="entry name" value="Insert subdomain of RNA polymerase alpha subunit"/>
    <property type="match status" value="1"/>
</dbReference>
<dbReference type="SUPFAM" id="SSF54928">
    <property type="entry name" value="RNA-binding domain, RBD"/>
    <property type="match status" value="16"/>
</dbReference>
<dbReference type="CDD" id="cd12451">
    <property type="entry name" value="RRM2_NUCLs"/>
    <property type="match status" value="2"/>
</dbReference>
<feature type="domain" description="RRM" evidence="8">
    <location>
        <begin position="2014"/>
        <end position="2095"/>
    </location>
</feature>
<dbReference type="InterPro" id="IPR011262">
    <property type="entry name" value="DNA-dir_RNA_pol_insert"/>
</dbReference>
<comment type="similarity">
    <text evidence="5">Belongs to the archaeal Rpo3/eukaryotic RPB3 RNA polymerase subunit family.</text>
</comment>
<dbReference type="Gene3D" id="2.170.120.12">
    <property type="entry name" value="DNA-directed RNA polymerase, insert domain"/>
    <property type="match status" value="1"/>
</dbReference>
<feature type="domain" description="RRM" evidence="8">
    <location>
        <begin position="1381"/>
        <end position="1461"/>
    </location>
</feature>
<dbReference type="SUPFAM" id="SSF55257">
    <property type="entry name" value="RBP11-like subunits of RNA polymerase"/>
    <property type="match status" value="1"/>
</dbReference>
<dbReference type="Gene3D" id="3.30.70.330">
    <property type="match status" value="16"/>
</dbReference>
<dbReference type="OrthoDB" id="439808at2759"/>
<dbReference type="SMART" id="SM00360">
    <property type="entry name" value="RRM"/>
    <property type="match status" value="16"/>
</dbReference>
<feature type="domain" description="RRM" evidence="8">
    <location>
        <begin position="1685"/>
        <end position="1766"/>
    </location>
</feature>
<dbReference type="InterPro" id="IPR036643">
    <property type="entry name" value="RNApol_insert_sf"/>
</dbReference>
<name>A0A2R6WJA9_MARPO</name>
<dbReference type="PROSITE" id="PS00446">
    <property type="entry name" value="RNA_POL_D_30KD"/>
    <property type="match status" value="1"/>
</dbReference>
<dbReference type="PANTHER" id="PTHR23236:SF119">
    <property type="entry name" value="NUCLEAR RNA-BINDING PROTEIN SART-3"/>
    <property type="match status" value="1"/>
</dbReference>
<evidence type="ECO:0000256" key="4">
    <source>
        <dbReference type="ARBA" id="ARBA00023163"/>
    </source>
</evidence>
<evidence type="ECO:0000259" key="8">
    <source>
        <dbReference type="PROSITE" id="PS50102"/>
    </source>
</evidence>
<evidence type="ECO:0000313" key="9">
    <source>
        <dbReference type="EMBL" id="PTQ33948.1"/>
    </source>
</evidence>
<evidence type="ECO:0000256" key="5">
    <source>
        <dbReference type="ARBA" id="ARBA00025804"/>
    </source>
</evidence>
<feature type="compositionally biased region" description="Gly residues" evidence="7">
    <location>
        <begin position="902"/>
        <end position="914"/>
    </location>
</feature>
<dbReference type="GO" id="GO:0006351">
    <property type="term" value="P:DNA-templated transcription"/>
    <property type="evidence" value="ECO:0007669"/>
    <property type="project" value="InterPro"/>
</dbReference>
<accession>A0A2R6WJA9</accession>
<feature type="domain" description="RRM" evidence="8">
    <location>
        <begin position="1486"/>
        <end position="1566"/>
    </location>
</feature>
<feature type="compositionally biased region" description="Gly residues" evidence="7">
    <location>
        <begin position="1103"/>
        <end position="1119"/>
    </location>
</feature>
<proteinExistence type="inferred from homology"/>
<dbReference type="GO" id="GO:0003899">
    <property type="term" value="F:DNA-directed RNA polymerase activity"/>
    <property type="evidence" value="ECO:0007669"/>
    <property type="project" value="InterPro"/>
</dbReference>
<protein>
    <recommendedName>
        <fullName evidence="8">RRM domain-containing protein</fullName>
    </recommendedName>
</protein>
<keyword evidence="4" id="KW-0804">Transcription</keyword>
<dbReference type="InterPro" id="IPR000504">
    <property type="entry name" value="RRM_dom"/>
</dbReference>
<dbReference type="SMART" id="SM00662">
    <property type="entry name" value="RPOLD"/>
    <property type="match status" value="1"/>
</dbReference>
<evidence type="ECO:0000256" key="2">
    <source>
        <dbReference type="ARBA" id="ARBA00022737"/>
    </source>
</evidence>
<dbReference type="Gene3D" id="3.30.1360.10">
    <property type="entry name" value="RNA polymerase, RBP11-like subunit"/>
    <property type="match status" value="1"/>
</dbReference>
<dbReference type="InterPro" id="IPR011263">
    <property type="entry name" value="DNA-dir_RNA_pol_RpoA/D/Rpb3"/>
</dbReference>
<feature type="domain" description="RRM" evidence="8">
    <location>
        <begin position="1220"/>
        <end position="1301"/>
    </location>
</feature>
<evidence type="ECO:0000256" key="6">
    <source>
        <dbReference type="PROSITE-ProRule" id="PRU00176"/>
    </source>
</evidence>
<dbReference type="InterPro" id="IPR035979">
    <property type="entry name" value="RBD_domain_sf"/>
</dbReference>
<feature type="region of interest" description="Disordered" evidence="7">
    <location>
        <begin position="1460"/>
        <end position="1484"/>
    </location>
</feature>
<dbReference type="InterPro" id="IPR012677">
    <property type="entry name" value="Nucleotide-bd_a/b_plait_sf"/>
</dbReference>
<feature type="domain" description="RRM" evidence="8">
    <location>
        <begin position="1017"/>
        <end position="1097"/>
    </location>
</feature>
<dbReference type="PANTHER" id="PTHR23236">
    <property type="entry name" value="EUKARYOTIC TRANSLATION INITIATION FACTOR 4B/4H"/>
    <property type="match status" value="1"/>
</dbReference>
<dbReference type="Proteomes" id="UP000244005">
    <property type="component" value="Unassembled WGS sequence"/>
</dbReference>
<feature type="domain" description="RRM" evidence="8">
    <location>
        <begin position="480"/>
        <end position="560"/>
    </location>
</feature>
<evidence type="ECO:0000256" key="1">
    <source>
        <dbReference type="ARBA" id="ARBA00022478"/>
    </source>
</evidence>
<feature type="domain" description="RRM" evidence="8">
    <location>
        <begin position="1126"/>
        <end position="1206"/>
    </location>
</feature>
<dbReference type="OMA" id="FIEFGDM"/>
<dbReference type="InterPro" id="IPR034350">
    <property type="entry name" value="NUCL_RRM2"/>
</dbReference>
<feature type="domain" description="RRM" evidence="8">
    <location>
        <begin position="1583"/>
        <end position="1664"/>
    </location>
</feature>
<keyword evidence="3 6" id="KW-0694">RNA-binding</keyword>
<feature type="compositionally biased region" description="Gly residues" evidence="7">
    <location>
        <begin position="1462"/>
        <end position="1479"/>
    </location>
</feature>
<reference evidence="10" key="1">
    <citation type="journal article" date="2017" name="Cell">
        <title>Insights into land plant evolution garnered from the Marchantia polymorpha genome.</title>
        <authorList>
            <person name="Bowman J.L."/>
            <person name="Kohchi T."/>
            <person name="Yamato K.T."/>
            <person name="Jenkins J."/>
            <person name="Shu S."/>
            <person name="Ishizaki K."/>
            <person name="Yamaoka S."/>
            <person name="Nishihama R."/>
            <person name="Nakamura Y."/>
            <person name="Berger F."/>
            <person name="Adam C."/>
            <person name="Aki S.S."/>
            <person name="Althoff F."/>
            <person name="Araki T."/>
            <person name="Arteaga-Vazquez M.A."/>
            <person name="Balasubrmanian S."/>
            <person name="Barry K."/>
            <person name="Bauer D."/>
            <person name="Boehm C.R."/>
            <person name="Briginshaw L."/>
            <person name="Caballero-Perez J."/>
            <person name="Catarino B."/>
            <person name="Chen F."/>
            <person name="Chiyoda S."/>
            <person name="Chovatia M."/>
            <person name="Davies K.M."/>
            <person name="Delmans M."/>
            <person name="Demura T."/>
            <person name="Dierschke T."/>
            <person name="Dolan L."/>
            <person name="Dorantes-Acosta A.E."/>
            <person name="Eklund D.M."/>
            <person name="Florent S.N."/>
            <person name="Flores-Sandoval E."/>
            <person name="Fujiyama A."/>
            <person name="Fukuzawa H."/>
            <person name="Galik B."/>
            <person name="Grimanelli D."/>
            <person name="Grimwood J."/>
            <person name="Grossniklaus U."/>
            <person name="Hamada T."/>
            <person name="Haseloff J."/>
            <person name="Hetherington A.J."/>
            <person name="Higo A."/>
            <person name="Hirakawa Y."/>
            <person name="Hundley H.N."/>
            <person name="Ikeda Y."/>
            <person name="Inoue K."/>
            <person name="Inoue S.I."/>
            <person name="Ishida S."/>
            <person name="Jia Q."/>
            <person name="Kakita M."/>
            <person name="Kanazawa T."/>
            <person name="Kawai Y."/>
            <person name="Kawashima T."/>
            <person name="Kennedy M."/>
            <person name="Kinose K."/>
            <person name="Kinoshita T."/>
            <person name="Kohara Y."/>
            <person name="Koide E."/>
            <person name="Komatsu K."/>
            <person name="Kopischke S."/>
            <person name="Kubo M."/>
            <person name="Kyozuka J."/>
            <person name="Lagercrantz U."/>
            <person name="Lin S.S."/>
            <person name="Lindquist E."/>
            <person name="Lipzen A.M."/>
            <person name="Lu C.W."/>
            <person name="De Luna E."/>
            <person name="Martienssen R.A."/>
            <person name="Minamino N."/>
            <person name="Mizutani M."/>
            <person name="Mizutani M."/>
            <person name="Mochizuki N."/>
            <person name="Monte I."/>
            <person name="Mosher R."/>
            <person name="Nagasaki H."/>
            <person name="Nakagami H."/>
            <person name="Naramoto S."/>
            <person name="Nishitani K."/>
            <person name="Ohtani M."/>
            <person name="Okamoto T."/>
            <person name="Okumura M."/>
            <person name="Phillips J."/>
            <person name="Pollak B."/>
            <person name="Reinders A."/>
            <person name="Rovekamp M."/>
            <person name="Sano R."/>
            <person name="Sawa S."/>
            <person name="Schmid M.W."/>
            <person name="Shirakawa M."/>
            <person name="Solano R."/>
            <person name="Spunde A."/>
            <person name="Suetsugu N."/>
            <person name="Sugano S."/>
            <person name="Sugiyama A."/>
            <person name="Sun R."/>
            <person name="Suzuki Y."/>
            <person name="Takenaka M."/>
            <person name="Takezawa D."/>
            <person name="Tomogane H."/>
            <person name="Tsuzuki M."/>
            <person name="Ueda T."/>
            <person name="Umeda M."/>
            <person name="Ward J.M."/>
            <person name="Watanabe Y."/>
            <person name="Yazaki K."/>
            <person name="Yokoyama R."/>
            <person name="Yoshitake Y."/>
            <person name="Yotsui I."/>
            <person name="Zachgo S."/>
            <person name="Schmutz J."/>
        </authorList>
    </citation>
    <scope>NUCLEOTIDE SEQUENCE [LARGE SCALE GENOMIC DNA]</scope>
    <source>
        <strain evidence="10">Tak-1</strain>
    </source>
</reference>
<evidence type="ECO:0000313" key="10">
    <source>
        <dbReference type="Proteomes" id="UP000244005"/>
    </source>
</evidence>
<organism evidence="9 10">
    <name type="scientific">Marchantia polymorpha</name>
    <name type="common">Common liverwort</name>
    <name type="synonym">Marchantia aquatica</name>
    <dbReference type="NCBI Taxonomy" id="3197"/>
    <lineage>
        <taxon>Eukaryota</taxon>
        <taxon>Viridiplantae</taxon>
        <taxon>Streptophyta</taxon>
        <taxon>Embryophyta</taxon>
        <taxon>Marchantiophyta</taxon>
        <taxon>Marchantiopsida</taxon>
        <taxon>Marchantiidae</taxon>
        <taxon>Marchantiales</taxon>
        <taxon>Marchantiaceae</taxon>
        <taxon>Marchantia</taxon>
    </lineage>
</organism>
<feature type="domain" description="RRM" evidence="8">
    <location>
        <begin position="585"/>
        <end position="665"/>
    </location>
</feature>
<feature type="region of interest" description="Disordered" evidence="7">
    <location>
        <begin position="1103"/>
        <end position="1123"/>
    </location>
</feature>
<dbReference type="InterPro" id="IPR036603">
    <property type="entry name" value="RBP11-like"/>
</dbReference>
<dbReference type="Pfam" id="PF01193">
    <property type="entry name" value="RNA_pol_L"/>
    <property type="match status" value="1"/>
</dbReference>
<evidence type="ECO:0000256" key="7">
    <source>
        <dbReference type="SAM" id="MobiDB-lite"/>
    </source>
</evidence>
<dbReference type="PROSITE" id="PS50102">
    <property type="entry name" value="RRM"/>
    <property type="match status" value="16"/>
</dbReference>
<evidence type="ECO:0000256" key="3">
    <source>
        <dbReference type="ARBA" id="ARBA00022884"/>
    </source>
</evidence>